<proteinExistence type="predicted"/>
<dbReference type="Pfam" id="PF01609">
    <property type="entry name" value="DDE_Tnp_1"/>
    <property type="match status" value="1"/>
</dbReference>
<name>A0ABS1UCI0_9PROT</name>
<dbReference type="EMBL" id="JAETWB010000065">
    <property type="protein sequence ID" value="MBL6082392.1"/>
    <property type="molecule type" value="Genomic_DNA"/>
</dbReference>
<dbReference type="Proteomes" id="UP000660885">
    <property type="component" value="Unassembled WGS sequence"/>
</dbReference>
<evidence type="ECO:0000313" key="2">
    <source>
        <dbReference type="EMBL" id="MBL6082392.1"/>
    </source>
</evidence>
<reference evidence="2 3" key="1">
    <citation type="submission" date="2021-01" db="EMBL/GenBank/DDBJ databases">
        <title>Belnapia mucosa sp. nov. and Belnapia arida sp. nov., isolated from the Tabernas Desert (Almeria, Spain).</title>
        <authorList>
            <person name="Molina-Menor E."/>
            <person name="Vidal-Verdu A."/>
            <person name="Calonge A."/>
            <person name="Satari L."/>
            <person name="Pereto J."/>
            <person name="Porcar M."/>
        </authorList>
    </citation>
    <scope>NUCLEOTIDE SEQUENCE [LARGE SCALE GENOMIC DNA]</scope>
    <source>
        <strain evidence="2 3">T18</strain>
    </source>
</reference>
<dbReference type="PANTHER" id="PTHR30007">
    <property type="entry name" value="PHP DOMAIN PROTEIN"/>
    <property type="match status" value="1"/>
</dbReference>
<keyword evidence="3" id="KW-1185">Reference proteome</keyword>
<sequence>MRAIGGGGPARGYEAAKRIFGRKRHILVDAVGLILLAHVHAADLQDRLGAQLLIGRAGEEEQPRLELVWANGAYAGNFARWL</sequence>
<gene>
    <name evidence="2" type="ORF">JMJ56_30965</name>
</gene>
<evidence type="ECO:0000259" key="1">
    <source>
        <dbReference type="Pfam" id="PF01609"/>
    </source>
</evidence>
<organism evidence="2 3">
    <name type="scientific">Belnapia arida</name>
    <dbReference type="NCBI Taxonomy" id="2804533"/>
    <lineage>
        <taxon>Bacteria</taxon>
        <taxon>Pseudomonadati</taxon>
        <taxon>Pseudomonadota</taxon>
        <taxon>Alphaproteobacteria</taxon>
        <taxon>Acetobacterales</taxon>
        <taxon>Roseomonadaceae</taxon>
        <taxon>Belnapia</taxon>
    </lineage>
</organism>
<dbReference type="InterPro" id="IPR002559">
    <property type="entry name" value="Transposase_11"/>
</dbReference>
<accession>A0ABS1UCI0</accession>
<feature type="domain" description="Transposase IS4-like" evidence="1">
    <location>
        <begin position="10"/>
        <end position="80"/>
    </location>
</feature>
<comment type="caution">
    <text evidence="2">The sequence shown here is derived from an EMBL/GenBank/DDBJ whole genome shotgun (WGS) entry which is preliminary data.</text>
</comment>
<dbReference type="PANTHER" id="PTHR30007:SF0">
    <property type="entry name" value="TRANSPOSASE"/>
    <property type="match status" value="1"/>
</dbReference>
<dbReference type="RefSeq" id="WP_202835640.1">
    <property type="nucleotide sequence ID" value="NZ_JAETWB010000065.1"/>
</dbReference>
<protein>
    <recommendedName>
        <fullName evidence="1">Transposase IS4-like domain-containing protein</fullName>
    </recommendedName>
</protein>
<evidence type="ECO:0000313" key="3">
    <source>
        <dbReference type="Proteomes" id="UP000660885"/>
    </source>
</evidence>